<proteinExistence type="inferred from homology"/>
<evidence type="ECO:0000313" key="15">
    <source>
        <dbReference type="Proteomes" id="UP001200537"/>
    </source>
</evidence>
<sequence length="694" mass="76575">MFVPKTTTYKLIDVEQAEELLKHLDPDQAKAARALRGPVCIRAGAGTGKTRAITYRIAYGVRTGVYNPYSVLAVTFTVRAAAEMGARLRLLGVQGVQARTFHSAALRQLRYFWPTAIGGQLPKLIENKSSLVGAVAARLGLPKERAAVRDYCAAIEMAAVSMVSPEEYGKWIKSTGTQPPAGISTYDMADILRGYSEAKRERSVIDFEDVLALTSGMIEERPDIAQQIRSQYRFFVVDEYQDISPLQKHLLELWLGESNRDLCVVGDAAQTIYSFAGATPEYLVNFAQEYPGAHTVTLSRDYRSTPQIVSLANGLVNRDKQTKKQAVKLISMRDSGSAVHFGRYPDDEAEAAAIAKMIKERIEAGIPASDIAVLFRTNAQSSMFEAALAHRDVKYCVRGAEGFFKRPEVSALLKQASVIARRGAQGNLGEIVAELARPLGWTQQAPEAQGAILDRWEALNTLVAQAQLKEAAGLSLASLVQEWQELAQAQLDPSGGGVTLASIHSAKGLEWKTVFLAGASEGLLPITQAKSGKELAEERRLSYVAVTRARDELYVSYAEKRSLDRKATRACSRFFSPVWPREETAMKTVRTPSTRKDTKRFLNEASQEEQERFERLRQWRLLVSQGQGKPAYTVFSDTTLRDIAIAKPQTLKQLSLLRGIGPVKLEQFGAAVLRILRGTNPDQVAHQQLQNLSD</sequence>
<name>A0AAJ1EY68_9ACTO</name>
<dbReference type="InterPro" id="IPR000212">
    <property type="entry name" value="DNA_helicase_UvrD/REP"/>
</dbReference>
<keyword evidence="4 10" id="KW-0347">Helicase</keyword>
<gene>
    <name evidence="14" type="ORF">L0M99_07060</name>
</gene>
<dbReference type="InterPro" id="IPR014016">
    <property type="entry name" value="UvrD-like_ATP-bd"/>
</dbReference>
<dbReference type="GO" id="GO:0003677">
    <property type="term" value="F:DNA binding"/>
    <property type="evidence" value="ECO:0007669"/>
    <property type="project" value="InterPro"/>
</dbReference>
<feature type="binding site" evidence="10">
    <location>
        <begin position="43"/>
        <end position="50"/>
    </location>
    <ligand>
        <name>ATP</name>
        <dbReference type="ChEBI" id="CHEBI:30616"/>
    </ligand>
</feature>
<comment type="similarity">
    <text evidence="1">Belongs to the helicase family. UvrD subfamily.</text>
</comment>
<evidence type="ECO:0000259" key="13">
    <source>
        <dbReference type="PROSITE" id="PS51217"/>
    </source>
</evidence>
<dbReference type="InterPro" id="IPR027417">
    <property type="entry name" value="P-loop_NTPase"/>
</dbReference>
<dbReference type="Pfam" id="PF00580">
    <property type="entry name" value="UvrD-helicase"/>
    <property type="match status" value="1"/>
</dbReference>
<comment type="caution">
    <text evidence="14">The sequence shown here is derived from an EMBL/GenBank/DDBJ whole genome shotgun (WGS) entry which is preliminary data.</text>
</comment>
<dbReference type="Proteomes" id="UP001200537">
    <property type="component" value="Unassembled WGS sequence"/>
</dbReference>
<dbReference type="Gene3D" id="1.10.10.160">
    <property type="match status" value="1"/>
</dbReference>
<dbReference type="CDD" id="cd18807">
    <property type="entry name" value="SF1_C_UvrD"/>
    <property type="match status" value="1"/>
</dbReference>
<dbReference type="Pfam" id="PF13361">
    <property type="entry name" value="UvrD_C"/>
    <property type="match status" value="2"/>
</dbReference>
<protein>
    <recommendedName>
        <fullName evidence="8">DNA 3'-5' helicase</fullName>
        <ecNumber evidence="8">5.6.2.4</ecNumber>
    </recommendedName>
</protein>
<evidence type="ECO:0000256" key="6">
    <source>
        <dbReference type="ARBA" id="ARBA00023235"/>
    </source>
</evidence>
<keyword evidence="6" id="KW-0413">Isomerase</keyword>
<dbReference type="CDD" id="cd17932">
    <property type="entry name" value="DEXQc_UvrD"/>
    <property type="match status" value="1"/>
</dbReference>
<dbReference type="GO" id="GO:0005829">
    <property type="term" value="C:cytosol"/>
    <property type="evidence" value="ECO:0007669"/>
    <property type="project" value="TreeGrafter"/>
</dbReference>
<dbReference type="PANTHER" id="PTHR11070:SF69">
    <property type="entry name" value="ATP-DEPENDENT DNA HELICASE UVRD2"/>
    <property type="match status" value="1"/>
</dbReference>
<dbReference type="GO" id="GO:0016787">
    <property type="term" value="F:hydrolase activity"/>
    <property type="evidence" value="ECO:0007669"/>
    <property type="project" value="UniProtKB-UniRule"/>
</dbReference>
<dbReference type="SMART" id="SM00341">
    <property type="entry name" value="HRDC"/>
    <property type="match status" value="1"/>
</dbReference>
<evidence type="ECO:0000313" key="14">
    <source>
        <dbReference type="EMBL" id="MCG4618250.1"/>
    </source>
</evidence>
<reference evidence="14" key="1">
    <citation type="submission" date="2022-01" db="EMBL/GenBank/DDBJ databases">
        <title>Collection of gut derived symbiotic bacterial strains cultured from healthy donors.</title>
        <authorList>
            <person name="Lin H."/>
            <person name="Kohout C."/>
            <person name="Waligurski E."/>
            <person name="Pamer E.G."/>
        </authorList>
    </citation>
    <scope>NUCLEOTIDE SEQUENCE</scope>
    <source>
        <strain evidence="14">DFI.7.46</strain>
    </source>
</reference>
<evidence type="ECO:0000256" key="1">
    <source>
        <dbReference type="ARBA" id="ARBA00009922"/>
    </source>
</evidence>
<dbReference type="Gene3D" id="1.10.486.10">
    <property type="entry name" value="PCRA, domain 4"/>
    <property type="match status" value="1"/>
</dbReference>
<dbReference type="AlphaFoldDB" id="A0AAJ1EY68"/>
<evidence type="ECO:0000256" key="8">
    <source>
        <dbReference type="ARBA" id="ARBA00034808"/>
    </source>
</evidence>
<dbReference type="PROSITE" id="PS51198">
    <property type="entry name" value="UVRD_HELICASE_ATP_BIND"/>
    <property type="match status" value="1"/>
</dbReference>
<dbReference type="InterPro" id="IPR002121">
    <property type="entry name" value="HRDC_dom"/>
</dbReference>
<dbReference type="PANTHER" id="PTHR11070">
    <property type="entry name" value="UVRD / RECB / PCRA DNA HELICASE FAMILY MEMBER"/>
    <property type="match status" value="1"/>
</dbReference>
<evidence type="ECO:0000256" key="5">
    <source>
        <dbReference type="ARBA" id="ARBA00022840"/>
    </source>
</evidence>
<organism evidence="14 15">
    <name type="scientific">Varibaculum cambriense</name>
    <dbReference type="NCBI Taxonomy" id="184870"/>
    <lineage>
        <taxon>Bacteria</taxon>
        <taxon>Bacillati</taxon>
        <taxon>Actinomycetota</taxon>
        <taxon>Actinomycetes</taxon>
        <taxon>Actinomycetales</taxon>
        <taxon>Actinomycetaceae</taxon>
        <taxon>Varibaculum</taxon>
    </lineage>
</organism>
<dbReference type="Pfam" id="PF00570">
    <property type="entry name" value="HRDC"/>
    <property type="match status" value="1"/>
</dbReference>
<dbReference type="Gene3D" id="3.40.50.300">
    <property type="entry name" value="P-loop containing nucleotide triphosphate hydrolases"/>
    <property type="match status" value="3"/>
</dbReference>
<dbReference type="EC" id="5.6.2.4" evidence="8"/>
<dbReference type="EMBL" id="JAKNHJ010000013">
    <property type="protein sequence ID" value="MCG4618250.1"/>
    <property type="molecule type" value="Genomic_DNA"/>
</dbReference>
<evidence type="ECO:0000256" key="4">
    <source>
        <dbReference type="ARBA" id="ARBA00022806"/>
    </source>
</evidence>
<feature type="domain" description="HRDC" evidence="11">
    <location>
        <begin position="606"/>
        <end position="686"/>
    </location>
</feature>
<dbReference type="GO" id="GO:0000725">
    <property type="term" value="P:recombinational repair"/>
    <property type="evidence" value="ECO:0007669"/>
    <property type="project" value="TreeGrafter"/>
</dbReference>
<comment type="catalytic activity">
    <reaction evidence="7">
        <text>Couples ATP hydrolysis with the unwinding of duplex DNA by translocating in the 3'-5' direction.</text>
        <dbReference type="EC" id="5.6.2.4"/>
    </reaction>
</comment>
<keyword evidence="5 10" id="KW-0067">ATP-binding</keyword>
<feature type="domain" description="UvrD-like helicase C-terminal" evidence="13">
    <location>
        <begin position="306"/>
        <end position="551"/>
    </location>
</feature>
<dbReference type="GO" id="GO:0043138">
    <property type="term" value="F:3'-5' DNA helicase activity"/>
    <property type="evidence" value="ECO:0007669"/>
    <property type="project" value="UniProtKB-EC"/>
</dbReference>
<evidence type="ECO:0000259" key="12">
    <source>
        <dbReference type="PROSITE" id="PS51198"/>
    </source>
</evidence>
<comment type="catalytic activity">
    <reaction evidence="9">
        <text>ATP + H2O = ADP + phosphate + H(+)</text>
        <dbReference type="Rhea" id="RHEA:13065"/>
        <dbReference type="ChEBI" id="CHEBI:15377"/>
        <dbReference type="ChEBI" id="CHEBI:15378"/>
        <dbReference type="ChEBI" id="CHEBI:30616"/>
        <dbReference type="ChEBI" id="CHEBI:43474"/>
        <dbReference type="ChEBI" id="CHEBI:456216"/>
        <dbReference type="EC" id="5.6.2.4"/>
    </reaction>
</comment>
<evidence type="ECO:0000256" key="9">
    <source>
        <dbReference type="ARBA" id="ARBA00048988"/>
    </source>
</evidence>
<evidence type="ECO:0000256" key="3">
    <source>
        <dbReference type="ARBA" id="ARBA00022801"/>
    </source>
</evidence>
<dbReference type="GO" id="GO:0005524">
    <property type="term" value="F:ATP binding"/>
    <property type="evidence" value="ECO:0007669"/>
    <property type="project" value="UniProtKB-UniRule"/>
</dbReference>
<keyword evidence="3 10" id="KW-0378">Hydrolase</keyword>
<dbReference type="PROSITE" id="PS50967">
    <property type="entry name" value="HRDC"/>
    <property type="match status" value="1"/>
</dbReference>
<evidence type="ECO:0000256" key="2">
    <source>
        <dbReference type="ARBA" id="ARBA00022741"/>
    </source>
</evidence>
<dbReference type="PROSITE" id="PS51217">
    <property type="entry name" value="UVRD_HELICASE_CTER"/>
    <property type="match status" value="1"/>
</dbReference>
<dbReference type="InterPro" id="IPR044876">
    <property type="entry name" value="HRDC_dom_sf"/>
</dbReference>
<evidence type="ECO:0000256" key="7">
    <source>
        <dbReference type="ARBA" id="ARBA00034617"/>
    </source>
</evidence>
<dbReference type="InterPro" id="IPR010997">
    <property type="entry name" value="HRDC-like_sf"/>
</dbReference>
<dbReference type="SUPFAM" id="SSF52540">
    <property type="entry name" value="P-loop containing nucleoside triphosphate hydrolases"/>
    <property type="match status" value="1"/>
</dbReference>
<feature type="domain" description="UvrD-like helicase ATP-binding" evidence="12">
    <location>
        <begin position="22"/>
        <end position="305"/>
    </location>
</feature>
<accession>A0AAJ1EY68</accession>
<evidence type="ECO:0000256" key="10">
    <source>
        <dbReference type="PROSITE-ProRule" id="PRU00560"/>
    </source>
</evidence>
<dbReference type="InterPro" id="IPR013986">
    <property type="entry name" value="DExx_box_DNA_helicase_dom_sf"/>
</dbReference>
<dbReference type="Gene3D" id="1.10.150.80">
    <property type="entry name" value="HRDC domain"/>
    <property type="match status" value="1"/>
</dbReference>
<dbReference type="InterPro" id="IPR014017">
    <property type="entry name" value="DNA_helicase_UvrD-like_C"/>
</dbReference>
<evidence type="ECO:0000259" key="11">
    <source>
        <dbReference type="PROSITE" id="PS50967"/>
    </source>
</evidence>
<dbReference type="SUPFAM" id="SSF47819">
    <property type="entry name" value="HRDC-like"/>
    <property type="match status" value="1"/>
</dbReference>
<dbReference type="GO" id="GO:0033202">
    <property type="term" value="C:DNA helicase complex"/>
    <property type="evidence" value="ECO:0007669"/>
    <property type="project" value="TreeGrafter"/>
</dbReference>
<keyword evidence="2 10" id="KW-0547">Nucleotide-binding</keyword>